<organism evidence="2 3">
    <name type="scientific">Lactuca sativa</name>
    <name type="common">Garden lettuce</name>
    <dbReference type="NCBI Taxonomy" id="4236"/>
    <lineage>
        <taxon>Eukaryota</taxon>
        <taxon>Viridiplantae</taxon>
        <taxon>Streptophyta</taxon>
        <taxon>Embryophyta</taxon>
        <taxon>Tracheophyta</taxon>
        <taxon>Spermatophyta</taxon>
        <taxon>Magnoliopsida</taxon>
        <taxon>eudicotyledons</taxon>
        <taxon>Gunneridae</taxon>
        <taxon>Pentapetalae</taxon>
        <taxon>asterids</taxon>
        <taxon>campanulids</taxon>
        <taxon>Asterales</taxon>
        <taxon>Asteraceae</taxon>
        <taxon>Cichorioideae</taxon>
        <taxon>Cichorieae</taxon>
        <taxon>Lactucinae</taxon>
        <taxon>Lactuca</taxon>
    </lineage>
</organism>
<dbReference type="EMBL" id="NBSK02000004">
    <property type="protein sequence ID" value="KAJ0208683.1"/>
    <property type="molecule type" value="Genomic_DNA"/>
</dbReference>
<dbReference type="Proteomes" id="UP000235145">
    <property type="component" value="Unassembled WGS sequence"/>
</dbReference>
<evidence type="ECO:0000313" key="3">
    <source>
        <dbReference type="Proteomes" id="UP000235145"/>
    </source>
</evidence>
<name>A0A9R1VP49_LACSA</name>
<dbReference type="AlphaFoldDB" id="A0A9R1VP49"/>
<evidence type="ECO:0008006" key="4">
    <source>
        <dbReference type="Google" id="ProtNLM"/>
    </source>
</evidence>
<feature type="region of interest" description="Disordered" evidence="1">
    <location>
        <begin position="1"/>
        <end position="32"/>
    </location>
</feature>
<accession>A0A9R1VP49</accession>
<proteinExistence type="predicted"/>
<evidence type="ECO:0000313" key="2">
    <source>
        <dbReference type="EMBL" id="KAJ0208683.1"/>
    </source>
</evidence>
<comment type="caution">
    <text evidence="2">The sequence shown here is derived from an EMBL/GenBank/DDBJ whole genome shotgun (WGS) entry which is preliminary data.</text>
</comment>
<gene>
    <name evidence="2" type="ORF">LSAT_V11C400204100</name>
</gene>
<evidence type="ECO:0000256" key="1">
    <source>
        <dbReference type="SAM" id="MobiDB-lite"/>
    </source>
</evidence>
<sequence>MSGYENMGEYEEDVAEDEEDDEDELNVINNDEFESASFEEDSRKRMLRIFKTKVPCSSGVVHDRPFYVGQSFKTNKYVQGQIKMLSIHSRRSLRMEKNEKLRVRVKCKGVVPDSSGGPSIVSKVTSMGKQIITKKDSCPFVIQISRSTKEELWLVKTAIDEPLCLQKIKVFRDKSIAKDQLYGEFEKQYSSSRDYYLELQTNNPGTRMKLKVGFKAGQRELLRLEWCFLKGHLRGKILTAVGLDFNNGIYPIAYVAVEAKSKDSWTWFLECRCDDLELDASCNFTFVYDRQKSTFRLFDR</sequence>
<keyword evidence="3" id="KW-1185">Reference proteome</keyword>
<dbReference type="PANTHER" id="PTHR31973:SF190">
    <property type="entry name" value="MULE TRANSPOSASE DOMAIN-CONTAINING PROTEIN"/>
    <property type="match status" value="1"/>
</dbReference>
<dbReference type="PANTHER" id="PTHR31973">
    <property type="entry name" value="POLYPROTEIN, PUTATIVE-RELATED"/>
    <property type="match status" value="1"/>
</dbReference>
<feature type="compositionally biased region" description="Acidic residues" evidence="1">
    <location>
        <begin position="8"/>
        <end position="32"/>
    </location>
</feature>
<reference evidence="2 3" key="1">
    <citation type="journal article" date="2017" name="Nat. Commun.">
        <title>Genome assembly with in vitro proximity ligation data and whole-genome triplication in lettuce.</title>
        <authorList>
            <person name="Reyes-Chin-Wo S."/>
            <person name="Wang Z."/>
            <person name="Yang X."/>
            <person name="Kozik A."/>
            <person name="Arikit S."/>
            <person name="Song C."/>
            <person name="Xia L."/>
            <person name="Froenicke L."/>
            <person name="Lavelle D.O."/>
            <person name="Truco M.J."/>
            <person name="Xia R."/>
            <person name="Zhu S."/>
            <person name="Xu C."/>
            <person name="Xu H."/>
            <person name="Xu X."/>
            <person name="Cox K."/>
            <person name="Korf I."/>
            <person name="Meyers B.C."/>
            <person name="Michelmore R.W."/>
        </authorList>
    </citation>
    <scope>NUCLEOTIDE SEQUENCE [LARGE SCALE GENOMIC DNA]</scope>
    <source>
        <strain evidence="3">cv. Salinas</strain>
        <tissue evidence="2">Seedlings</tissue>
    </source>
</reference>
<protein>
    <recommendedName>
        <fullName evidence="4">Transposase MuDR plant domain-containing protein</fullName>
    </recommendedName>
</protein>